<evidence type="ECO:0000313" key="2">
    <source>
        <dbReference type="Proteomes" id="UP001150266"/>
    </source>
</evidence>
<organism evidence="1 2">
    <name type="scientific">Lentinula aciculospora</name>
    <dbReference type="NCBI Taxonomy" id="153920"/>
    <lineage>
        <taxon>Eukaryota</taxon>
        <taxon>Fungi</taxon>
        <taxon>Dikarya</taxon>
        <taxon>Basidiomycota</taxon>
        <taxon>Agaricomycotina</taxon>
        <taxon>Agaricomycetes</taxon>
        <taxon>Agaricomycetidae</taxon>
        <taxon>Agaricales</taxon>
        <taxon>Marasmiineae</taxon>
        <taxon>Omphalotaceae</taxon>
        <taxon>Lentinula</taxon>
    </lineage>
</organism>
<proteinExistence type="predicted"/>
<name>A0A9W9ARH0_9AGAR</name>
<sequence>LIHSYAFKSSSDRLPIQKDTCIDVLNTHCWRYFREAEVCLGITIEDREFILPECCFGVLDESFGGGIKESDSFDCFFPILPTLALYILRDEDKYLDGVQMKPPSFIEVGPELELDIHLRNAMVLCSVHRIQRNNEIFIPIHDLETPVLELDQYTWTTAKSADSDICIIQGHGRSF</sequence>
<gene>
    <name evidence="1" type="ORF">J3R30DRAFT_3280861</name>
</gene>
<dbReference type="AlphaFoldDB" id="A0A9W9ARH0"/>
<dbReference type="EMBL" id="JAOTPV010000002">
    <property type="protein sequence ID" value="KAJ4487810.1"/>
    <property type="molecule type" value="Genomic_DNA"/>
</dbReference>
<evidence type="ECO:0000313" key="1">
    <source>
        <dbReference type="EMBL" id="KAJ4487810.1"/>
    </source>
</evidence>
<dbReference type="OrthoDB" id="6718656at2759"/>
<accession>A0A9W9ARH0</accession>
<keyword evidence="2" id="KW-1185">Reference proteome</keyword>
<reference evidence="1" key="1">
    <citation type="submission" date="2022-08" db="EMBL/GenBank/DDBJ databases">
        <title>A Global Phylogenomic Analysis of the Shiitake Genus Lentinula.</title>
        <authorList>
            <consortium name="DOE Joint Genome Institute"/>
            <person name="Sierra-Patev S."/>
            <person name="Min B."/>
            <person name="Naranjo-Ortiz M."/>
            <person name="Looney B."/>
            <person name="Konkel Z."/>
            <person name="Slot J.C."/>
            <person name="Sakamoto Y."/>
            <person name="Steenwyk J.L."/>
            <person name="Rokas A."/>
            <person name="Carro J."/>
            <person name="Camarero S."/>
            <person name="Ferreira P."/>
            <person name="Molpeceres G."/>
            <person name="Ruiz-Duenas F.J."/>
            <person name="Serrano A."/>
            <person name="Henrissat B."/>
            <person name="Drula E."/>
            <person name="Hughes K.W."/>
            <person name="Mata J.L."/>
            <person name="Ishikawa N.K."/>
            <person name="Vargas-Isla R."/>
            <person name="Ushijima S."/>
            <person name="Smith C.A."/>
            <person name="Ahrendt S."/>
            <person name="Andreopoulos W."/>
            <person name="He G."/>
            <person name="Labutti K."/>
            <person name="Lipzen A."/>
            <person name="Ng V."/>
            <person name="Riley R."/>
            <person name="Sandor L."/>
            <person name="Barry K."/>
            <person name="Martinez A.T."/>
            <person name="Xiao Y."/>
            <person name="Gibbons J.G."/>
            <person name="Terashima K."/>
            <person name="Grigoriev I.V."/>
            <person name="Hibbett D.S."/>
        </authorList>
    </citation>
    <scope>NUCLEOTIDE SEQUENCE</scope>
    <source>
        <strain evidence="1">JLM2183</strain>
    </source>
</reference>
<dbReference type="Proteomes" id="UP001150266">
    <property type="component" value="Unassembled WGS sequence"/>
</dbReference>
<comment type="caution">
    <text evidence="1">The sequence shown here is derived from an EMBL/GenBank/DDBJ whole genome shotgun (WGS) entry which is preliminary data.</text>
</comment>
<feature type="non-terminal residue" evidence="1">
    <location>
        <position position="1"/>
    </location>
</feature>
<protein>
    <submittedName>
        <fullName evidence="1">Uncharacterized protein</fullName>
    </submittedName>
</protein>